<dbReference type="AlphaFoldDB" id="A0A142VBS8"/>
<protein>
    <submittedName>
        <fullName evidence="2">Phage minor structural protein</fullName>
    </submittedName>
</protein>
<evidence type="ECO:0000313" key="3">
    <source>
        <dbReference type="Proteomes" id="UP000076394"/>
    </source>
</evidence>
<reference evidence="2 3" key="1">
    <citation type="submission" date="2015-03" db="EMBL/GenBank/DDBJ databases">
        <title>Genomic characterization of Dehalococcoides mccartyi strain 11a5, an unusal plasmid-containing chloroethene dechlorinator.</title>
        <authorList>
            <person name="Zhao S."/>
            <person name="Ding C."/>
            <person name="He J."/>
        </authorList>
    </citation>
    <scope>NUCLEOTIDE SEQUENCE [LARGE SCALE GENOMIC DNA]</scope>
    <source>
        <strain evidence="2 3">11a5</strain>
    </source>
</reference>
<sequence>MITDVEYTGYLAQLANEWISSYSGSFVSTATLIDELLSYQTSPYPIIRGDVSEQSGAISISFTNCSILAALEQLQTVYAPGHMEVDNNRQLNWYRFGAHGYAGQQIRYRKNLIGISRSIDYRQLANKIYAYGAGTWGSRVHLSSAPGYALDYVYDTTSQATWGVITKTIWDNNQTSAQLLKGWADSELAKRKDPIYTYKINMVDLSKEAGFEFNSLNLLEPYQVIDEELGISVETRITRINRRDLSNPYDIDVELSNNVVNISDTIAELARRK</sequence>
<dbReference type="Pfam" id="PF06605">
    <property type="entry name" value="Prophage_tail"/>
    <property type="match status" value="1"/>
</dbReference>
<feature type="domain" description="Tail spike" evidence="1">
    <location>
        <begin position="55"/>
        <end position="268"/>
    </location>
</feature>
<organism evidence="2 3">
    <name type="scientific">Dehalococcoides mccartyi</name>
    <dbReference type="NCBI Taxonomy" id="61435"/>
    <lineage>
        <taxon>Bacteria</taxon>
        <taxon>Bacillati</taxon>
        <taxon>Chloroflexota</taxon>
        <taxon>Dehalococcoidia</taxon>
        <taxon>Dehalococcoidales</taxon>
        <taxon>Dehalococcoidaceae</taxon>
        <taxon>Dehalococcoides</taxon>
    </lineage>
</organism>
<accession>A0A142VBS8</accession>
<dbReference type="EMBL" id="CP011127">
    <property type="protein sequence ID" value="AMU86685.1"/>
    <property type="molecule type" value="Genomic_DNA"/>
</dbReference>
<proteinExistence type="predicted"/>
<dbReference type="InterPro" id="IPR010572">
    <property type="entry name" value="Tail_dom"/>
</dbReference>
<evidence type="ECO:0000313" key="2">
    <source>
        <dbReference type="EMBL" id="AMU86685.1"/>
    </source>
</evidence>
<name>A0A142VBS8_9CHLR</name>
<evidence type="ECO:0000259" key="1">
    <source>
        <dbReference type="Pfam" id="PF06605"/>
    </source>
</evidence>
<dbReference type="RefSeq" id="WP_015407810.1">
    <property type="nucleotide sequence ID" value="NZ_CP011127.1"/>
</dbReference>
<dbReference type="PATRIC" id="fig|61435.8.peg.856"/>
<dbReference type="Proteomes" id="UP000076394">
    <property type="component" value="Chromosome"/>
</dbReference>
<dbReference type="InterPro" id="IPR007119">
    <property type="entry name" value="Phage_tail_spike_N"/>
</dbReference>
<dbReference type="NCBIfam" id="TIGR01665">
    <property type="entry name" value="put_anti_recept"/>
    <property type="match status" value="1"/>
</dbReference>
<gene>
    <name evidence="2" type="ORF">Dm11a5_0859</name>
</gene>